<reference evidence="5" key="2">
    <citation type="submission" date="2024-04" db="EMBL/GenBank/DDBJ databases">
        <authorList>
            <person name="Chen Y."/>
            <person name="Shah S."/>
            <person name="Dougan E. K."/>
            <person name="Thang M."/>
            <person name="Chan C."/>
        </authorList>
    </citation>
    <scope>NUCLEOTIDE SEQUENCE [LARGE SCALE GENOMIC DNA]</scope>
</reference>
<protein>
    <submittedName>
        <fullName evidence="6">NACHT, LRR and PYD domains-containing protein 5 (Mater protein homolog)</fullName>
    </submittedName>
</protein>
<dbReference type="EMBL" id="CAMXCT010001002">
    <property type="protein sequence ID" value="CAI3985620.1"/>
    <property type="molecule type" value="Genomic_DNA"/>
</dbReference>
<sequence>MAFARKTNGKNRSGADLTWRQKVWQIVELKRQAQGLQEESEHCWRWRFVVETLKAHRSLENKESLESKLQRMNEFWPQFHQLCRSSEELARLPPVEVESETLHLEGEQEASKPTASRSLPSLKVNGSLYRGHRYVGVKGAEWKTRASRSRWCASDFRAEAAKEAQVGPRLSRSMSQKLQDSSIMDPLAQASPQKKLRHLMIRRPVQSDNTTFCSTRTSFQSPKAASASPEKKQVLGPSLPKRRRSQHRRQSEVYLSSVMLQEGGIKSWSDLGMGRDRKKPFSSENLGAADFIDGSPMDETPRAEVQVNGDAKVSFTDFQDSSQRSPWPLTDEHEQPTWDEALPEPPRNSLIRRPVSAAALRNVKDSTTNIYLQECASQKLLPRPSPLITGHSCRLDARHSGLNDAELNACRVCMAQLSVEAVDLEANMTLSDQTIADFLGSLGAASLSSLSFLSLKDCSGAGARTAAVMLQMLGDFNSLKTLDLSGIKINMQAFHALCGTLGKHPALESLQLADLGIGSSGTVGSGSLIPSLDSILSNRTLRELDLSWNLFDAQVLVNLGRRVRESNLSSLRIASCATLVSDNGQEVGQPAAFLEYLSSSCPLKELDISLNRIDYRAAIVLEDFLSQNSRLRALDLSHNPLGPVGIRSLIRLLVYEESGLSRIHLEGCSNGEHPSAIPDLQFINTNNPGGHYMLQLDRPDHRSLLRMLYKSCDRLGIPASQAFSHVQYSRGNYSHPSVGGDGVYEVRTDGRLQATFKVEKAIHQSMKVDEDDFVTFFQKRNEKMRLYPSERKQLLLFNVWRTVAKVMPDQVVFLNALARDIHLPFSLVEQFCRSCTNPSEVVCKLFPSFSSFVVDRCLLLMHARSISDVTHVLGNVSKLMFFNVENPTGHYRLDLSNPADYSVAESLVLLDSWESALKQGHGKVDVSQKGNWSQVRNPIFCDHPFKAPIITEWLLPEAGKLDFDYSSSRRPPRGAVVLDAETFQRMLIALQDQNFYKKGIASTDSTLKSNEGRSMHEEAKLPRDDMQALRMVAHLIHLTALQTRALLECFLEESDREDCLVTLFNRIADLHNEKVFSVRFADGEQVNRLRKRLGTLVFFPWIQLEQANFALQLHNFDERTALCLIIHLAKKERLTNIQRPRWIKGDGTEDPLTFGLPRSWETFSNIPTEGTVYISYKCAPEDRNFKVRKSHLETYSNWVCDVTENEVLWWASTNEVPVDVMEFLEFLIEDYDDVYEAFDDIKRPTSTVLTLRDFEQGLRRLKCTKFKGRREMEQIMGVFRYLDPSGEGQVSRNEWGMLELCHKEMVYSIKEFVHFCQRSFGNDLNAAWAVFDLNGDNFISEQEWTSVARSSSYFGPTLPIFRFLDKDDEGTISFEEFEERLGVVYFFSIGMNKSYVSTRQN</sequence>
<dbReference type="PROSITE" id="PS50222">
    <property type="entry name" value="EF_HAND_2"/>
    <property type="match status" value="2"/>
</dbReference>
<dbReference type="SUPFAM" id="SSF47473">
    <property type="entry name" value="EF-hand"/>
    <property type="match status" value="1"/>
</dbReference>
<keyword evidence="7" id="KW-1185">Reference proteome</keyword>
<dbReference type="CDD" id="cd00051">
    <property type="entry name" value="EFh"/>
    <property type="match status" value="1"/>
</dbReference>
<proteinExistence type="predicted"/>
<evidence type="ECO:0000259" key="3">
    <source>
        <dbReference type="PROSITE" id="PS50222"/>
    </source>
</evidence>
<dbReference type="PANTHER" id="PTHR24114">
    <property type="entry name" value="LEUCINE RICH REPEAT FAMILY PROTEIN"/>
    <property type="match status" value="1"/>
</dbReference>
<feature type="domain" description="EF-hand" evidence="3">
    <location>
        <begin position="1319"/>
        <end position="1354"/>
    </location>
</feature>
<dbReference type="GO" id="GO:0005509">
    <property type="term" value="F:calcium ion binding"/>
    <property type="evidence" value="ECO:0007669"/>
    <property type="project" value="InterPro"/>
</dbReference>
<dbReference type="InterPro" id="IPR001611">
    <property type="entry name" value="Leu-rich_rpt"/>
</dbReference>
<evidence type="ECO:0000313" key="4">
    <source>
        <dbReference type="EMBL" id="CAI3985620.1"/>
    </source>
</evidence>
<feature type="region of interest" description="Disordered" evidence="2">
    <location>
        <begin position="211"/>
        <end position="251"/>
    </location>
</feature>
<dbReference type="EMBL" id="CAMXCT020001002">
    <property type="protein sequence ID" value="CAL1138995.1"/>
    <property type="molecule type" value="Genomic_DNA"/>
</dbReference>
<comment type="caution">
    <text evidence="4">The sequence shown here is derived from an EMBL/GenBank/DDBJ whole genome shotgun (WGS) entry which is preliminary data.</text>
</comment>
<dbReference type="SMART" id="SM00054">
    <property type="entry name" value="EFh"/>
    <property type="match status" value="2"/>
</dbReference>
<dbReference type="Pfam" id="PF13202">
    <property type="entry name" value="EF-hand_5"/>
    <property type="match status" value="2"/>
</dbReference>
<evidence type="ECO:0000313" key="7">
    <source>
        <dbReference type="Proteomes" id="UP001152797"/>
    </source>
</evidence>
<dbReference type="EMBL" id="CAMXCT030001002">
    <property type="protein sequence ID" value="CAL4772932.1"/>
    <property type="molecule type" value="Genomic_DNA"/>
</dbReference>
<reference evidence="4" key="1">
    <citation type="submission" date="2022-10" db="EMBL/GenBank/DDBJ databases">
        <authorList>
            <person name="Chen Y."/>
            <person name="Dougan E. K."/>
            <person name="Chan C."/>
            <person name="Rhodes N."/>
            <person name="Thang M."/>
        </authorList>
    </citation>
    <scope>NUCLEOTIDE SEQUENCE</scope>
</reference>
<dbReference type="SMART" id="SM00368">
    <property type="entry name" value="LRR_RI"/>
    <property type="match status" value="3"/>
</dbReference>
<feature type="region of interest" description="Disordered" evidence="2">
    <location>
        <begin position="100"/>
        <end position="120"/>
    </location>
</feature>
<accession>A0A9P1C5S9</accession>
<dbReference type="Pfam" id="PF13516">
    <property type="entry name" value="LRR_6"/>
    <property type="match status" value="2"/>
</dbReference>
<feature type="compositionally biased region" description="Polar residues" evidence="2">
    <location>
        <begin position="211"/>
        <end position="223"/>
    </location>
</feature>
<dbReference type="InterPro" id="IPR052394">
    <property type="entry name" value="LRR-containing"/>
</dbReference>
<dbReference type="Proteomes" id="UP001152797">
    <property type="component" value="Unassembled WGS sequence"/>
</dbReference>
<dbReference type="SUPFAM" id="SSF52047">
    <property type="entry name" value="RNI-like"/>
    <property type="match status" value="1"/>
</dbReference>
<evidence type="ECO:0000256" key="1">
    <source>
        <dbReference type="ARBA" id="ARBA00022837"/>
    </source>
</evidence>
<organism evidence="4">
    <name type="scientific">Cladocopium goreaui</name>
    <dbReference type="NCBI Taxonomy" id="2562237"/>
    <lineage>
        <taxon>Eukaryota</taxon>
        <taxon>Sar</taxon>
        <taxon>Alveolata</taxon>
        <taxon>Dinophyceae</taxon>
        <taxon>Suessiales</taxon>
        <taxon>Symbiodiniaceae</taxon>
        <taxon>Cladocopium</taxon>
    </lineage>
</organism>
<dbReference type="InterPro" id="IPR011992">
    <property type="entry name" value="EF-hand-dom_pair"/>
</dbReference>
<gene>
    <name evidence="4" type="ORF">C1SCF055_LOCUS13047</name>
</gene>
<keyword evidence="1" id="KW-0106">Calcium</keyword>
<dbReference type="InterPro" id="IPR032675">
    <property type="entry name" value="LRR_dom_sf"/>
</dbReference>
<dbReference type="PROSITE" id="PS00018">
    <property type="entry name" value="EF_HAND_1"/>
    <property type="match status" value="3"/>
</dbReference>
<dbReference type="PANTHER" id="PTHR24114:SF2">
    <property type="entry name" value="F-BOX DOMAIN-CONTAINING PROTEIN-RELATED"/>
    <property type="match status" value="1"/>
</dbReference>
<dbReference type="Gene3D" id="1.10.238.10">
    <property type="entry name" value="EF-hand"/>
    <property type="match status" value="1"/>
</dbReference>
<evidence type="ECO:0000256" key="2">
    <source>
        <dbReference type="SAM" id="MobiDB-lite"/>
    </source>
</evidence>
<dbReference type="InterPro" id="IPR018247">
    <property type="entry name" value="EF_Hand_1_Ca_BS"/>
</dbReference>
<evidence type="ECO:0000313" key="5">
    <source>
        <dbReference type="EMBL" id="CAL1138995.1"/>
    </source>
</evidence>
<dbReference type="OrthoDB" id="432050at2759"/>
<evidence type="ECO:0000313" key="6">
    <source>
        <dbReference type="EMBL" id="CAL4772932.1"/>
    </source>
</evidence>
<dbReference type="InterPro" id="IPR002048">
    <property type="entry name" value="EF_hand_dom"/>
</dbReference>
<feature type="region of interest" description="Disordered" evidence="2">
    <location>
        <begin position="317"/>
        <end position="348"/>
    </location>
</feature>
<feature type="compositionally biased region" description="Basic and acidic residues" evidence="2">
    <location>
        <begin position="100"/>
        <end position="110"/>
    </location>
</feature>
<dbReference type="Gene3D" id="3.80.10.10">
    <property type="entry name" value="Ribonuclease Inhibitor"/>
    <property type="match status" value="2"/>
</dbReference>
<feature type="domain" description="EF-hand" evidence="3">
    <location>
        <begin position="1360"/>
        <end position="1387"/>
    </location>
</feature>
<name>A0A9P1C5S9_9DINO</name>